<proteinExistence type="predicted"/>
<dbReference type="Pfam" id="PF00160">
    <property type="entry name" value="Pro_isomerase"/>
    <property type="match status" value="1"/>
</dbReference>
<accession>A0AAE0A780</accession>
<evidence type="ECO:0000256" key="1">
    <source>
        <dbReference type="SAM" id="MobiDB-lite"/>
    </source>
</evidence>
<evidence type="ECO:0000313" key="4">
    <source>
        <dbReference type="Proteomes" id="UP001281410"/>
    </source>
</evidence>
<name>A0AAE0A780_9ROSI</name>
<comment type="caution">
    <text evidence="3">The sequence shown here is derived from an EMBL/GenBank/DDBJ whole genome shotgun (WGS) entry which is preliminary data.</text>
</comment>
<organism evidence="3 4">
    <name type="scientific">Dipteronia sinensis</name>
    <dbReference type="NCBI Taxonomy" id="43782"/>
    <lineage>
        <taxon>Eukaryota</taxon>
        <taxon>Viridiplantae</taxon>
        <taxon>Streptophyta</taxon>
        <taxon>Embryophyta</taxon>
        <taxon>Tracheophyta</taxon>
        <taxon>Spermatophyta</taxon>
        <taxon>Magnoliopsida</taxon>
        <taxon>eudicotyledons</taxon>
        <taxon>Gunneridae</taxon>
        <taxon>Pentapetalae</taxon>
        <taxon>rosids</taxon>
        <taxon>malvids</taxon>
        <taxon>Sapindales</taxon>
        <taxon>Sapindaceae</taxon>
        <taxon>Hippocastanoideae</taxon>
        <taxon>Acereae</taxon>
        <taxon>Dipteronia</taxon>
    </lineage>
</organism>
<dbReference type="EMBL" id="JANJYJ010000006">
    <property type="protein sequence ID" value="KAK3204601.1"/>
    <property type="molecule type" value="Genomic_DNA"/>
</dbReference>
<evidence type="ECO:0000313" key="3">
    <source>
        <dbReference type="EMBL" id="KAK3204601.1"/>
    </source>
</evidence>
<feature type="region of interest" description="Disordered" evidence="1">
    <location>
        <begin position="36"/>
        <end position="87"/>
    </location>
</feature>
<keyword evidence="4" id="KW-1185">Reference proteome</keyword>
<sequence length="87" mass="10478">MENPRVFLDLNIGGQPAGRLVIELFADSTPITVENFRGSLHRREGNRQEREATPLQRNNLPPRDTQEHVQWRRHHRRKRTRRRVHLR</sequence>
<feature type="domain" description="PPIase cyclophilin-type" evidence="2">
    <location>
        <begin position="8"/>
        <end position="38"/>
    </location>
</feature>
<dbReference type="SUPFAM" id="SSF50891">
    <property type="entry name" value="Cyclophilin-like"/>
    <property type="match status" value="1"/>
</dbReference>
<dbReference type="Proteomes" id="UP001281410">
    <property type="component" value="Unassembled WGS sequence"/>
</dbReference>
<protein>
    <recommendedName>
        <fullName evidence="2">PPIase cyclophilin-type domain-containing protein</fullName>
    </recommendedName>
</protein>
<dbReference type="GO" id="GO:0003755">
    <property type="term" value="F:peptidyl-prolyl cis-trans isomerase activity"/>
    <property type="evidence" value="ECO:0007669"/>
    <property type="project" value="InterPro"/>
</dbReference>
<feature type="compositionally biased region" description="Basic residues" evidence="1">
    <location>
        <begin position="71"/>
        <end position="87"/>
    </location>
</feature>
<dbReference type="Gene3D" id="2.40.100.10">
    <property type="entry name" value="Cyclophilin-like"/>
    <property type="match status" value="1"/>
</dbReference>
<gene>
    <name evidence="3" type="ORF">Dsin_018647</name>
</gene>
<dbReference type="InterPro" id="IPR002130">
    <property type="entry name" value="Cyclophilin-type_PPIase_dom"/>
</dbReference>
<dbReference type="InterPro" id="IPR029000">
    <property type="entry name" value="Cyclophilin-like_dom_sf"/>
</dbReference>
<dbReference type="AlphaFoldDB" id="A0AAE0A780"/>
<feature type="compositionally biased region" description="Basic and acidic residues" evidence="1">
    <location>
        <begin position="41"/>
        <end position="52"/>
    </location>
</feature>
<evidence type="ECO:0000259" key="2">
    <source>
        <dbReference type="Pfam" id="PF00160"/>
    </source>
</evidence>
<reference evidence="3" key="1">
    <citation type="journal article" date="2023" name="Plant J.">
        <title>Genome sequences and population genomics provide insights into the demographic history, inbreeding, and mutation load of two 'living fossil' tree species of Dipteronia.</title>
        <authorList>
            <person name="Feng Y."/>
            <person name="Comes H.P."/>
            <person name="Chen J."/>
            <person name="Zhu S."/>
            <person name="Lu R."/>
            <person name="Zhang X."/>
            <person name="Li P."/>
            <person name="Qiu J."/>
            <person name="Olsen K.M."/>
            <person name="Qiu Y."/>
        </authorList>
    </citation>
    <scope>NUCLEOTIDE SEQUENCE</scope>
    <source>
        <strain evidence="3">NBL</strain>
    </source>
</reference>